<sequence length="179" mass="19685">MAAFTPSAAVNKRRFLEAYRLASDDGTAPSNILAGFRKTGIWPFNPQAILEDPAAIGGRGTSYRLSTTPWDSGTPNNWSWDRHVLGKTEKALDERNAQIAGLKAKVAFLEAESQSHEPITFKKVQETGNAKFAEIEAIIEAQRASKNTPKRRRTTQTTQPGIDENVVQEAQEITIKSSS</sequence>
<dbReference type="Proteomes" id="UP001283341">
    <property type="component" value="Unassembled WGS sequence"/>
</dbReference>
<reference evidence="2" key="1">
    <citation type="journal article" date="2023" name="Mol. Phylogenet. Evol.">
        <title>Genome-scale phylogeny and comparative genomics of the fungal order Sordariales.</title>
        <authorList>
            <person name="Hensen N."/>
            <person name="Bonometti L."/>
            <person name="Westerberg I."/>
            <person name="Brannstrom I.O."/>
            <person name="Guillou S."/>
            <person name="Cros-Aarteil S."/>
            <person name="Calhoun S."/>
            <person name="Haridas S."/>
            <person name="Kuo A."/>
            <person name="Mondo S."/>
            <person name="Pangilinan J."/>
            <person name="Riley R."/>
            <person name="LaButti K."/>
            <person name="Andreopoulos B."/>
            <person name="Lipzen A."/>
            <person name="Chen C."/>
            <person name="Yan M."/>
            <person name="Daum C."/>
            <person name="Ng V."/>
            <person name="Clum A."/>
            <person name="Steindorff A."/>
            <person name="Ohm R.A."/>
            <person name="Martin F."/>
            <person name="Silar P."/>
            <person name="Natvig D.O."/>
            <person name="Lalanne C."/>
            <person name="Gautier V."/>
            <person name="Ament-Velasquez S.L."/>
            <person name="Kruys A."/>
            <person name="Hutchinson M.I."/>
            <person name="Powell A.J."/>
            <person name="Barry K."/>
            <person name="Miller A.N."/>
            <person name="Grigoriev I.V."/>
            <person name="Debuchy R."/>
            <person name="Gladieux P."/>
            <person name="Hiltunen Thoren M."/>
            <person name="Johannesson H."/>
        </authorList>
    </citation>
    <scope>NUCLEOTIDE SEQUENCE</scope>
    <source>
        <strain evidence="2">CBS 118394</strain>
    </source>
</reference>
<protein>
    <submittedName>
        <fullName evidence="2">Uncharacterized protein</fullName>
    </submittedName>
</protein>
<dbReference type="EMBL" id="JAUEDM010000004">
    <property type="protein sequence ID" value="KAK3318051.1"/>
    <property type="molecule type" value="Genomic_DNA"/>
</dbReference>
<name>A0AAE0I5P0_9PEZI</name>
<evidence type="ECO:0000313" key="3">
    <source>
        <dbReference type="Proteomes" id="UP001283341"/>
    </source>
</evidence>
<accession>A0AAE0I5P0</accession>
<keyword evidence="3" id="KW-1185">Reference proteome</keyword>
<evidence type="ECO:0000256" key="1">
    <source>
        <dbReference type="SAM" id="MobiDB-lite"/>
    </source>
</evidence>
<proteinExistence type="predicted"/>
<reference evidence="2" key="2">
    <citation type="submission" date="2023-06" db="EMBL/GenBank/DDBJ databases">
        <authorList>
            <consortium name="Lawrence Berkeley National Laboratory"/>
            <person name="Haridas S."/>
            <person name="Hensen N."/>
            <person name="Bonometti L."/>
            <person name="Westerberg I."/>
            <person name="Brannstrom I.O."/>
            <person name="Guillou S."/>
            <person name="Cros-Aarteil S."/>
            <person name="Calhoun S."/>
            <person name="Kuo A."/>
            <person name="Mondo S."/>
            <person name="Pangilinan J."/>
            <person name="Riley R."/>
            <person name="Labutti K."/>
            <person name="Andreopoulos B."/>
            <person name="Lipzen A."/>
            <person name="Chen C."/>
            <person name="Yanf M."/>
            <person name="Daum C."/>
            <person name="Ng V."/>
            <person name="Clum A."/>
            <person name="Steindorff A."/>
            <person name="Ohm R."/>
            <person name="Martin F."/>
            <person name="Silar P."/>
            <person name="Natvig D."/>
            <person name="Lalanne C."/>
            <person name="Gautier V."/>
            <person name="Ament-Velasquez S.L."/>
            <person name="Kruys A."/>
            <person name="Hutchinson M.I."/>
            <person name="Powell A.J."/>
            <person name="Barry K."/>
            <person name="Miller A.N."/>
            <person name="Grigoriev I.V."/>
            <person name="Debuchy R."/>
            <person name="Gladieux P."/>
            <person name="Thoren M.H."/>
            <person name="Johannesson H."/>
        </authorList>
    </citation>
    <scope>NUCLEOTIDE SEQUENCE</scope>
    <source>
        <strain evidence="2">CBS 118394</strain>
    </source>
</reference>
<dbReference type="AlphaFoldDB" id="A0AAE0I5P0"/>
<feature type="region of interest" description="Disordered" evidence="1">
    <location>
        <begin position="142"/>
        <end position="179"/>
    </location>
</feature>
<organism evidence="2 3">
    <name type="scientific">Apodospora peruviana</name>
    <dbReference type="NCBI Taxonomy" id="516989"/>
    <lineage>
        <taxon>Eukaryota</taxon>
        <taxon>Fungi</taxon>
        <taxon>Dikarya</taxon>
        <taxon>Ascomycota</taxon>
        <taxon>Pezizomycotina</taxon>
        <taxon>Sordariomycetes</taxon>
        <taxon>Sordariomycetidae</taxon>
        <taxon>Sordariales</taxon>
        <taxon>Lasiosphaeriaceae</taxon>
        <taxon>Apodospora</taxon>
    </lineage>
</organism>
<comment type="caution">
    <text evidence="2">The sequence shown here is derived from an EMBL/GenBank/DDBJ whole genome shotgun (WGS) entry which is preliminary data.</text>
</comment>
<evidence type="ECO:0000313" key="2">
    <source>
        <dbReference type="EMBL" id="KAK3318051.1"/>
    </source>
</evidence>
<gene>
    <name evidence="2" type="ORF">B0H66DRAFT_532558</name>
</gene>